<organism evidence="2">
    <name type="scientific">Puccinia triticina (isolate 1-1 / race 1 (BBBD))</name>
    <name type="common">Brown leaf rust fungus</name>
    <dbReference type="NCBI Taxonomy" id="630390"/>
    <lineage>
        <taxon>Eukaryota</taxon>
        <taxon>Fungi</taxon>
        <taxon>Dikarya</taxon>
        <taxon>Basidiomycota</taxon>
        <taxon>Pucciniomycotina</taxon>
        <taxon>Pucciniomycetes</taxon>
        <taxon>Pucciniales</taxon>
        <taxon>Pucciniaceae</taxon>
        <taxon>Puccinia</taxon>
    </lineage>
</organism>
<keyword evidence="4" id="KW-1185">Reference proteome</keyword>
<evidence type="ECO:0000256" key="1">
    <source>
        <dbReference type="SAM" id="MobiDB-lite"/>
    </source>
</evidence>
<feature type="region of interest" description="Disordered" evidence="1">
    <location>
        <begin position="185"/>
        <end position="220"/>
    </location>
</feature>
<reference evidence="2" key="2">
    <citation type="submission" date="2016-05" db="EMBL/GenBank/DDBJ databases">
        <title>Comparative analysis highlights variable genome content of wheat rusts and divergence of the mating loci.</title>
        <authorList>
            <person name="Cuomo C.A."/>
            <person name="Bakkeren G."/>
            <person name="Szabo L."/>
            <person name="Khalil H."/>
            <person name="Joly D."/>
            <person name="Goldberg J."/>
            <person name="Young S."/>
            <person name="Zeng Q."/>
            <person name="Fellers J."/>
        </authorList>
    </citation>
    <scope>NUCLEOTIDE SEQUENCE [LARGE SCALE GENOMIC DNA]</scope>
    <source>
        <strain evidence="2">1-1 BBBD Race 1</strain>
    </source>
</reference>
<feature type="region of interest" description="Disordered" evidence="1">
    <location>
        <begin position="40"/>
        <end position="69"/>
    </location>
</feature>
<protein>
    <submittedName>
        <fullName evidence="2 3">Uncharacterized protein</fullName>
    </submittedName>
</protein>
<evidence type="ECO:0000313" key="4">
    <source>
        <dbReference type="Proteomes" id="UP000005240"/>
    </source>
</evidence>
<gene>
    <name evidence="2" type="ORF">PTTG_09520</name>
</gene>
<reference evidence="3" key="4">
    <citation type="submission" date="2025-05" db="UniProtKB">
        <authorList>
            <consortium name="EnsemblFungi"/>
        </authorList>
    </citation>
    <scope>IDENTIFICATION</scope>
    <source>
        <strain evidence="3">isolate 1-1 / race 1 (BBBD)</strain>
    </source>
</reference>
<evidence type="ECO:0000313" key="3">
    <source>
        <dbReference type="EnsemblFungi" id="PTTG_09520-t43_1-p1"/>
    </source>
</evidence>
<dbReference type="AlphaFoldDB" id="A0A180GES8"/>
<feature type="compositionally biased region" description="Pro residues" evidence="1">
    <location>
        <begin position="210"/>
        <end position="220"/>
    </location>
</feature>
<evidence type="ECO:0000313" key="2">
    <source>
        <dbReference type="EMBL" id="OAV90832.1"/>
    </source>
</evidence>
<dbReference type="EMBL" id="ADAS02000093">
    <property type="protein sequence ID" value="OAV90832.1"/>
    <property type="molecule type" value="Genomic_DNA"/>
</dbReference>
<reference evidence="3 4" key="3">
    <citation type="journal article" date="2017" name="G3 (Bethesda)">
        <title>Comparative analysis highlights variable genome content of wheat rusts and divergence of the mating loci.</title>
        <authorList>
            <person name="Cuomo C.A."/>
            <person name="Bakkeren G."/>
            <person name="Khalil H.B."/>
            <person name="Panwar V."/>
            <person name="Joly D."/>
            <person name="Linning R."/>
            <person name="Sakthikumar S."/>
            <person name="Song X."/>
            <person name="Adiconis X."/>
            <person name="Fan L."/>
            <person name="Goldberg J.M."/>
            <person name="Levin J.Z."/>
            <person name="Young S."/>
            <person name="Zeng Q."/>
            <person name="Anikster Y."/>
            <person name="Bruce M."/>
            <person name="Wang M."/>
            <person name="Yin C."/>
            <person name="McCallum B."/>
            <person name="Szabo L.J."/>
            <person name="Hulbert S."/>
            <person name="Chen X."/>
            <person name="Fellers J.P."/>
        </authorList>
    </citation>
    <scope>NUCLEOTIDE SEQUENCE</scope>
    <source>
        <strain evidence="4">Isolate 1-1 / race 1 (BBBD)</strain>
        <strain evidence="3">isolate 1-1 / race 1 (BBBD)</strain>
    </source>
</reference>
<dbReference type="EnsemblFungi" id="PTTG_09520-t43_1">
    <property type="protein sequence ID" value="PTTG_09520-t43_1-p1"/>
    <property type="gene ID" value="PTTG_09520"/>
</dbReference>
<feature type="compositionally biased region" description="Polar residues" evidence="1">
    <location>
        <begin position="194"/>
        <end position="206"/>
    </location>
</feature>
<dbReference type="VEuPathDB" id="FungiDB:PTTG_09520"/>
<accession>A0A180GES8</accession>
<proteinExistence type="predicted"/>
<name>A0A180GES8_PUCT1</name>
<sequence>MINPAVPAVAPVATSQDSLALVAAAQDSLAPVAAIKHAKPPVAPIKHTKPPVPGKHTKETPAAGNKSVHHGARLTVARRENWGWAYPPASRQIFGVGVKPLRQPAVKQTPNTGLTLVHRSANQAAAEGPANGSGINTDSLAIAAQEAAPESLAAVDSHTATNSPGAAILDPQGAVLASSAQGLAPTYAADSRDPTNSQPPAAANSQTPTLPTPVTPPPPK</sequence>
<reference evidence="2" key="1">
    <citation type="submission" date="2009-11" db="EMBL/GenBank/DDBJ databases">
        <authorList>
            <consortium name="The Broad Institute Genome Sequencing Platform"/>
            <person name="Ward D."/>
            <person name="Feldgarden M."/>
            <person name="Earl A."/>
            <person name="Young S.K."/>
            <person name="Zeng Q."/>
            <person name="Koehrsen M."/>
            <person name="Alvarado L."/>
            <person name="Berlin A."/>
            <person name="Bochicchio J."/>
            <person name="Borenstein D."/>
            <person name="Chapman S.B."/>
            <person name="Chen Z."/>
            <person name="Engels R."/>
            <person name="Freedman E."/>
            <person name="Gellesch M."/>
            <person name="Goldberg J."/>
            <person name="Griggs A."/>
            <person name="Gujja S."/>
            <person name="Heilman E."/>
            <person name="Heiman D."/>
            <person name="Hepburn T."/>
            <person name="Howarth C."/>
            <person name="Jen D."/>
            <person name="Larson L."/>
            <person name="Lewis B."/>
            <person name="Mehta T."/>
            <person name="Park D."/>
            <person name="Pearson M."/>
            <person name="Roberts A."/>
            <person name="Saif S."/>
            <person name="Shea T."/>
            <person name="Shenoy N."/>
            <person name="Sisk P."/>
            <person name="Stolte C."/>
            <person name="Sykes S."/>
            <person name="Thomson T."/>
            <person name="Walk T."/>
            <person name="White J."/>
            <person name="Yandava C."/>
            <person name="Izard J."/>
            <person name="Baranova O.V."/>
            <person name="Blanton J.M."/>
            <person name="Tanner A.C."/>
            <person name="Dewhirst F.E."/>
            <person name="Haas B."/>
            <person name="Nusbaum C."/>
            <person name="Birren B."/>
        </authorList>
    </citation>
    <scope>NUCLEOTIDE SEQUENCE [LARGE SCALE GENOMIC DNA]</scope>
    <source>
        <strain evidence="2">1-1 BBBD Race 1</strain>
    </source>
</reference>
<dbReference type="Proteomes" id="UP000005240">
    <property type="component" value="Unassembled WGS sequence"/>
</dbReference>